<evidence type="ECO:0000256" key="1">
    <source>
        <dbReference type="SAM" id="MobiDB-lite"/>
    </source>
</evidence>
<gene>
    <name evidence="2" type="ORF">KP509_15G018400</name>
</gene>
<dbReference type="Proteomes" id="UP000825935">
    <property type="component" value="Chromosome 15"/>
</dbReference>
<dbReference type="AlphaFoldDB" id="A0A8T2T338"/>
<feature type="compositionally biased region" description="Polar residues" evidence="1">
    <location>
        <begin position="36"/>
        <end position="59"/>
    </location>
</feature>
<keyword evidence="3" id="KW-1185">Reference proteome</keyword>
<dbReference type="OrthoDB" id="1988305at2759"/>
<dbReference type="EMBL" id="CM035420">
    <property type="protein sequence ID" value="KAH7404266.1"/>
    <property type="molecule type" value="Genomic_DNA"/>
</dbReference>
<name>A0A8T2T338_CERRI</name>
<evidence type="ECO:0000313" key="3">
    <source>
        <dbReference type="Proteomes" id="UP000825935"/>
    </source>
</evidence>
<feature type="compositionally biased region" description="Basic and acidic residues" evidence="1">
    <location>
        <begin position="85"/>
        <end position="103"/>
    </location>
</feature>
<organism evidence="2 3">
    <name type="scientific">Ceratopteris richardii</name>
    <name type="common">Triangle waterfern</name>
    <dbReference type="NCBI Taxonomy" id="49495"/>
    <lineage>
        <taxon>Eukaryota</taxon>
        <taxon>Viridiplantae</taxon>
        <taxon>Streptophyta</taxon>
        <taxon>Embryophyta</taxon>
        <taxon>Tracheophyta</taxon>
        <taxon>Polypodiopsida</taxon>
        <taxon>Polypodiidae</taxon>
        <taxon>Polypodiales</taxon>
        <taxon>Pteridineae</taxon>
        <taxon>Pteridaceae</taxon>
        <taxon>Parkerioideae</taxon>
        <taxon>Ceratopteris</taxon>
    </lineage>
</organism>
<comment type="caution">
    <text evidence="2">The sequence shown here is derived from an EMBL/GenBank/DDBJ whole genome shotgun (WGS) entry which is preliminary data.</text>
</comment>
<reference evidence="2" key="1">
    <citation type="submission" date="2021-08" db="EMBL/GenBank/DDBJ databases">
        <title>WGS assembly of Ceratopteris richardii.</title>
        <authorList>
            <person name="Marchant D.B."/>
            <person name="Chen G."/>
            <person name="Jenkins J."/>
            <person name="Shu S."/>
            <person name="Leebens-Mack J."/>
            <person name="Grimwood J."/>
            <person name="Schmutz J."/>
            <person name="Soltis P."/>
            <person name="Soltis D."/>
            <person name="Chen Z.-H."/>
        </authorList>
    </citation>
    <scope>NUCLEOTIDE SEQUENCE</scope>
    <source>
        <strain evidence="2">Whitten #5841</strain>
        <tissue evidence="2">Leaf</tissue>
    </source>
</reference>
<proteinExistence type="predicted"/>
<feature type="region of interest" description="Disordered" evidence="1">
    <location>
        <begin position="33"/>
        <end position="103"/>
    </location>
</feature>
<evidence type="ECO:0000313" key="2">
    <source>
        <dbReference type="EMBL" id="KAH7404266.1"/>
    </source>
</evidence>
<accession>A0A8T2T338</accession>
<sequence>MADPYAHFVTESRITDSQEEALQRIPDWLDKDVHSFSPSQTASPLSRLCGNTTDTSTGEEYTGEENPPAFGLQRPLELDSPDTQAGKEDSYNSAFESDRERSLSPHAGCNVFSGLWGTRLITQSQEIFDNAAFFTQTGNTQLQDSAPKGSGATNNHDHKPVKAFRNITAGLMLAHLPNSSKEQMVSHAESTVQDNGHVRTSEAIKVGKNSSKHILLVNGTSPRKNDNSKNISASYSNAPHNVQLGNQTASVAAQIASKKIQKVSSKGTENNSLFDGKKLDYLPTDTILDDQRFVAAYGKLNSATQSAGNREGRKGEDALGLPLKKSYSLNDANVEEGTIMVRDIIHSTSRQEKTSMLKTFEDGRSAAEQSALSFAASSKRNISEAGLSVDKDRTSNATAVTGLKFPKSVMDVVLAMSDELPIPSPDDPDLISVFLNTGVSLRLPLRRCNGQIIDVKVRQT</sequence>
<protein>
    <submittedName>
        <fullName evidence="2">Uncharacterized protein</fullName>
    </submittedName>
</protein>